<name>A0AAV4YAY5_CAEEX</name>
<keyword evidence="1" id="KW-0472">Membrane</keyword>
<sequence>MDLSPPANPDLDATSRIVRCSLNCNLSMKGRFILLVFTILSERIFHNTQLSYVSGSSYNQDLFGPPVNYAYLITVNLKYFMLLVFTILKERILEFIIICPILSLTIGPQSCKS</sequence>
<accession>A0AAV4YAY5</accession>
<evidence type="ECO:0000313" key="2">
    <source>
        <dbReference type="EMBL" id="GIZ03156.1"/>
    </source>
</evidence>
<dbReference type="AlphaFoldDB" id="A0AAV4YAY5"/>
<comment type="caution">
    <text evidence="2">The sequence shown here is derived from an EMBL/GenBank/DDBJ whole genome shotgun (WGS) entry which is preliminary data.</text>
</comment>
<feature type="transmembrane region" description="Helical" evidence="1">
    <location>
        <begin position="69"/>
        <end position="88"/>
    </location>
</feature>
<organism evidence="2 3">
    <name type="scientific">Caerostris extrusa</name>
    <name type="common">Bark spider</name>
    <name type="synonym">Caerostris bankana</name>
    <dbReference type="NCBI Taxonomy" id="172846"/>
    <lineage>
        <taxon>Eukaryota</taxon>
        <taxon>Metazoa</taxon>
        <taxon>Ecdysozoa</taxon>
        <taxon>Arthropoda</taxon>
        <taxon>Chelicerata</taxon>
        <taxon>Arachnida</taxon>
        <taxon>Araneae</taxon>
        <taxon>Araneomorphae</taxon>
        <taxon>Entelegynae</taxon>
        <taxon>Araneoidea</taxon>
        <taxon>Araneidae</taxon>
        <taxon>Caerostris</taxon>
    </lineage>
</organism>
<evidence type="ECO:0000256" key="1">
    <source>
        <dbReference type="SAM" id="Phobius"/>
    </source>
</evidence>
<dbReference type="Proteomes" id="UP001054945">
    <property type="component" value="Unassembled WGS sequence"/>
</dbReference>
<protein>
    <submittedName>
        <fullName evidence="2">Uncharacterized protein</fullName>
    </submittedName>
</protein>
<proteinExistence type="predicted"/>
<dbReference type="EMBL" id="BPLR01001559">
    <property type="protein sequence ID" value="GIZ03156.1"/>
    <property type="molecule type" value="Genomic_DNA"/>
</dbReference>
<gene>
    <name evidence="2" type="ORF">CEXT_471981</name>
</gene>
<keyword evidence="1" id="KW-1133">Transmembrane helix</keyword>
<keyword evidence="3" id="KW-1185">Reference proteome</keyword>
<evidence type="ECO:0000313" key="3">
    <source>
        <dbReference type="Proteomes" id="UP001054945"/>
    </source>
</evidence>
<reference evidence="2 3" key="1">
    <citation type="submission" date="2021-06" db="EMBL/GenBank/DDBJ databases">
        <title>Caerostris extrusa draft genome.</title>
        <authorList>
            <person name="Kono N."/>
            <person name="Arakawa K."/>
        </authorList>
    </citation>
    <scope>NUCLEOTIDE SEQUENCE [LARGE SCALE GENOMIC DNA]</scope>
</reference>
<keyword evidence="1" id="KW-0812">Transmembrane</keyword>